<keyword evidence="1" id="KW-0472">Membrane</keyword>
<protein>
    <submittedName>
        <fullName evidence="2">Uncharacterized protein</fullName>
    </submittedName>
</protein>
<proteinExistence type="predicted"/>
<keyword evidence="1" id="KW-0812">Transmembrane</keyword>
<accession>A0AAU7QW57</accession>
<dbReference type="EMBL" id="CP157974">
    <property type="protein sequence ID" value="XBT80443.1"/>
    <property type="molecule type" value="Genomic_DNA"/>
</dbReference>
<feature type="transmembrane region" description="Helical" evidence="1">
    <location>
        <begin position="66"/>
        <end position="86"/>
    </location>
</feature>
<reference evidence="2" key="1">
    <citation type="submission" date="2024-06" db="EMBL/GenBank/DDBJ databases">
        <title>Micromonospora sp. strain HUAS YX12 genome sequences.</title>
        <authorList>
            <person name="Mo P."/>
        </authorList>
    </citation>
    <scope>NUCLEOTIDE SEQUENCE</scope>
    <source>
        <strain evidence="2">HUAS YX12</strain>
    </source>
</reference>
<sequence length="147" mass="16587">MGWGSEQAGDLSGPEFERLLRGAEHLLTRVDAARERLRWYEALRVVVLAVLVLVGLVTAVSAADWWTGAGVAAGAAVIVAWFAATFRRRIVKPLLSQIYRDEKLMVATVNMLRELLPLLSHDERWSEVRQDRSRLRLGRFPIEPRGL</sequence>
<name>A0AAU7QW57_9ACTN</name>
<evidence type="ECO:0000256" key="1">
    <source>
        <dbReference type="SAM" id="Phobius"/>
    </source>
</evidence>
<feature type="transmembrane region" description="Helical" evidence="1">
    <location>
        <begin position="42"/>
        <end position="60"/>
    </location>
</feature>
<dbReference type="AlphaFoldDB" id="A0AAU7QW57"/>
<dbReference type="RefSeq" id="WP_349876903.1">
    <property type="nucleotide sequence ID" value="NZ_CP157974.1"/>
</dbReference>
<gene>
    <name evidence="2" type="ORF">ABIH81_22705</name>
</gene>
<keyword evidence="1" id="KW-1133">Transmembrane helix</keyword>
<evidence type="ECO:0000313" key="2">
    <source>
        <dbReference type="EMBL" id="XBT80443.1"/>
    </source>
</evidence>
<organism evidence="2">
    <name type="scientific">Micromonospora sp. HUAS YX12</name>
    <dbReference type="NCBI Taxonomy" id="3156396"/>
    <lineage>
        <taxon>Bacteria</taxon>
        <taxon>Bacillati</taxon>
        <taxon>Actinomycetota</taxon>
        <taxon>Actinomycetes</taxon>
        <taxon>Micromonosporales</taxon>
        <taxon>Micromonosporaceae</taxon>
        <taxon>Micromonospora</taxon>
    </lineage>
</organism>